<accession>A0A4Y2SM29</accession>
<dbReference type="Proteomes" id="UP000499080">
    <property type="component" value="Unassembled WGS sequence"/>
</dbReference>
<sequence length="335" mass="39494">MSQTKLVEWIKHLLFGGGYVSAPFEIQNLIQKLNSKGIDIEEVMKSDGLTMKSYDIAGDLEKLLDYFDKEPEDYPVFKTRHIASIFNQLLVILKRPQKNETWQLPDLTKTDSDILKSILENKAENENLPYQDVNFWGKIAFRLLNHRRPPSDLIPLKQPSAKYLQNIIRLYDVTCKTIGIIIDPFDMVLVPRHEYVDPVFLTDLKVYLQLYPDHSLFKSIRRLLDEIVELFLDAKVPSFFHNERLQTFMNNVSIVHEEIRKVEDEKIPPKLIDIFQRLLALSSKDYLWHTELLQNTHKSEKDNELSLHLYRLHEKIYYLEKQNRLLLNSLTNLTT</sequence>
<comment type="caution">
    <text evidence="1">The sequence shown here is derived from an EMBL/GenBank/DDBJ whole genome shotgun (WGS) entry which is preliminary data.</text>
</comment>
<dbReference type="OrthoDB" id="6426418at2759"/>
<organism evidence="1 2">
    <name type="scientific">Araneus ventricosus</name>
    <name type="common">Orbweaver spider</name>
    <name type="synonym">Epeira ventricosa</name>
    <dbReference type="NCBI Taxonomy" id="182803"/>
    <lineage>
        <taxon>Eukaryota</taxon>
        <taxon>Metazoa</taxon>
        <taxon>Ecdysozoa</taxon>
        <taxon>Arthropoda</taxon>
        <taxon>Chelicerata</taxon>
        <taxon>Arachnida</taxon>
        <taxon>Araneae</taxon>
        <taxon>Araneomorphae</taxon>
        <taxon>Entelegynae</taxon>
        <taxon>Araneoidea</taxon>
        <taxon>Araneidae</taxon>
        <taxon>Araneus</taxon>
    </lineage>
</organism>
<evidence type="ECO:0000313" key="1">
    <source>
        <dbReference type="EMBL" id="GBN88175.1"/>
    </source>
</evidence>
<protein>
    <submittedName>
        <fullName evidence="1">Uncharacterized protein</fullName>
    </submittedName>
</protein>
<name>A0A4Y2SM29_ARAVE</name>
<dbReference type="EMBL" id="BGPR01022151">
    <property type="protein sequence ID" value="GBN88175.1"/>
    <property type="molecule type" value="Genomic_DNA"/>
</dbReference>
<proteinExistence type="predicted"/>
<evidence type="ECO:0000313" key="2">
    <source>
        <dbReference type="Proteomes" id="UP000499080"/>
    </source>
</evidence>
<keyword evidence="2" id="KW-1185">Reference proteome</keyword>
<reference evidence="1 2" key="1">
    <citation type="journal article" date="2019" name="Sci. Rep.">
        <title>Orb-weaving spider Araneus ventricosus genome elucidates the spidroin gene catalogue.</title>
        <authorList>
            <person name="Kono N."/>
            <person name="Nakamura H."/>
            <person name="Ohtoshi R."/>
            <person name="Moran D.A.P."/>
            <person name="Shinohara A."/>
            <person name="Yoshida Y."/>
            <person name="Fujiwara M."/>
            <person name="Mori M."/>
            <person name="Tomita M."/>
            <person name="Arakawa K."/>
        </authorList>
    </citation>
    <scope>NUCLEOTIDE SEQUENCE [LARGE SCALE GENOMIC DNA]</scope>
</reference>
<gene>
    <name evidence="1" type="ORF">AVEN_167041_1</name>
</gene>
<dbReference type="AlphaFoldDB" id="A0A4Y2SM29"/>